<dbReference type="AlphaFoldDB" id="A0A7R9FQK4"/>
<dbReference type="EMBL" id="LR903051">
    <property type="protein sequence ID" value="CAD7251416.1"/>
    <property type="molecule type" value="Genomic_DNA"/>
</dbReference>
<keyword evidence="2" id="KW-1185">Reference proteome</keyword>
<proteinExistence type="predicted"/>
<sequence length="119" mass="13352">MPRIYDSQTGVSVEKPLTFQTWVVVTILGTFLPGTLPDWDLEPICGWGKIGESFLLPLLLLALDPRLKQALQHTFSRRHSKDHLASATRFHDPNTVEGLEVKGGKAFSHLIEEVKEDCD</sequence>
<evidence type="ECO:0000313" key="2">
    <source>
        <dbReference type="Proteomes" id="UP000677054"/>
    </source>
</evidence>
<dbReference type="Proteomes" id="UP000677054">
    <property type="component" value="Unassembled WGS sequence"/>
</dbReference>
<organism evidence="1">
    <name type="scientific">Darwinula stevensoni</name>
    <dbReference type="NCBI Taxonomy" id="69355"/>
    <lineage>
        <taxon>Eukaryota</taxon>
        <taxon>Metazoa</taxon>
        <taxon>Ecdysozoa</taxon>
        <taxon>Arthropoda</taxon>
        <taxon>Crustacea</taxon>
        <taxon>Oligostraca</taxon>
        <taxon>Ostracoda</taxon>
        <taxon>Podocopa</taxon>
        <taxon>Podocopida</taxon>
        <taxon>Darwinulocopina</taxon>
        <taxon>Darwinuloidea</taxon>
        <taxon>Darwinulidae</taxon>
        <taxon>Darwinula</taxon>
    </lineage>
</organism>
<dbReference type="EMBL" id="CAJPEV010003534">
    <property type="protein sequence ID" value="CAG0899963.1"/>
    <property type="molecule type" value="Genomic_DNA"/>
</dbReference>
<reference evidence="1" key="1">
    <citation type="submission" date="2020-11" db="EMBL/GenBank/DDBJ databases">
        <authorList>
            <person name="Tran Van P."/>
        </authorList>
    </citation>
    <scope>NUCLEOTIDE SEQUENCE</scope>
</reference>
<evidence type="ECO:0000313" key="1">
    <source>
        <dbReference type="EMBL" id="CAD7251416.1"/>
    </source>
</evidence>
<protein>
    <submittedName>
        <fullName evidence="1">Uncharacterized protein</fullName>
    </submittedName>
</protein>
<accession>A0A7R9FQK4</accession>
<gene>
    <name evidence="1" type="ORF">DSTB1V02_LOCUS11183</name>
</gene>
<name>A0A7R9FQK4_9CRUS</name>